<reference evidence="4" key="3">
    <citation type="submission" date="2016-03" db="EMBL/GenBank/DDBJ databases">
        <authorList>
            <person name="Ploux O."/>
        </authorList>
    </citation>
    <scope>NUCLEOTIDE SEQUENCE</scope>
    <source>
        <strain evidence="4">LdMNPV-45/0</strain>
    </source>
</reference>
<evidence type="ECO:0000313" key="3">
    <source>
        <dbReference type="EMBL" id="AMO27922.1"/>
    </source>
</evidence>
<reference evidence="4" key="1">
    <citation type="journal article" date="2015" name="Dokl. Biochem. Biophys.">
        <title>The enhancin gene: One of the genetic determinants of population variation in baculoviral virulence.</title>
        <authorList>
            <person name="Martemyanov V.V."/>
            <person name="Kabilov M.R."/>
            <person name="Tupikin A.E."/>
            <person name="Baturina O.A."/>
            <person name="Belousova I.A."/>
            <person name="Podgwaite J.D."/>
            <person name="Ilynykh A.V."/>
            <person name="Vlassov V.V."/>
        </authorList>
    </citation>
    <scope>NUCLEOTIDE SEQUENCE</scope>
    <source>
        <strain evidence="4">LdMNPV-45/0</strain>
    </source>
</reference>
<dbReference type="EMBL" id="KU862282">
    <property type="protein sequence ID" value="AMO65559.1"/>
    <property type="molecule type" value="Genomic_DNA"/>
</dbReference>
<accession>A0A140IKX4</accession>
<dbReference type="Pfam" id="PF03067">
    <property type="entry name" value="LPMO_10"/>
    <property type="match status" value="1"/>
</dbReference>
<dbReference type="PANTHER" id="PTHR34823">
    <property type="entry name" value="GLCNAC-BINDING PROTEIN A"/>
    <property type="match status" value="1"/>
</dbReference>
<organismHost>
    <name type="scientific">Lepidoptera</name>
    <name type="common">moths &amp; butterflies</name>
    <dbReference type="NCBI Taxonomy" id="7088"/>
</organismHost>
<evidence type="ECO:0000259" key="2">
    <source>
        <dbReference type="Pfam" id="PF03067"/>
    </source>
</evidence>
<evidence type="ECO:0000313" key="4">
    <source>
        <dbReference type="EMBL" id="AMO65559.1"/>
    </source>
</evidence>
<evidence type="ECO:0000256" key="1">
    <source>
        <dbReference type="ARBA" id="ARBA00022729"/>
    </source>
</evidence>
<name>A0A140IKX4_NPVLD</name>
<dbReference type="PANTHER" id="PTHR34823:SF1">
    <property type="entry name" value="CHITIN-BINDING TYPE-4 DOMAIN-CONTAINING PROTEIN"/>
    <property type="match status" value="1"/>
</dbReference>
<reference evidence="3" key="2">
    <citation type="submission" date="2016-03" db="EMBL/GenBank/DDBJ databases">
        <title>Geographic isolates of Lymantria dispar multiple nucleopolyhedrovirus: Genomic analysis and biological activity against different host strains of Lymantria dispar.</title>
        <authorList>
            <person name="Harrison R.L."/>
            <person name="Rowley D.L."/>
            <person name="Keena M.A."/>
        </authorList>
    </citation>
    <scope>NUCLEOTIDE SEQUENCE</scope>
    <source>
        <strain evidence="3">Ab-a624</strain>
    </source>
</reference>
<sequence length="274" mass="30894">MFIWATICAVAAAVATTADAHGYLSRPAARQFKCFRDGRFWWPETGEDIPDEACRRAYRTVYAKYRSSGESGGVAANAAQYMFQQYFEYAALAGADYQNLEHVQHNVVAADLCAAGASDRSRPFGDKSGIDEPFDDWRADTLYPRADESASSRAVALHFCPTTVHEPSFFQIFISREAYNYTRKLTWRDLELVENETPARLIANDGTDENCASPSVYALEARVPLRPGKFVLYVRWQRRDVAGEGFYNCADVMFDANSLGTLVRNRDVRNRDEL</sequence>
<proteinExistence type="predicted"/>
<dbReference type="InterPro" id="IPR051024">
    <property type="entry name" value="GlcNAc_Chitin_IntDeg"/>
</dbReference>
<dbReference type="InterPro" id="IPR014756">
    <property type="entry name" value="Ig_E-set"/>
</dbReference>
<dbReference type="SUPFAM" id="SSF81296">
    <property type="entry name" value="E set domains"/>
    <property type="match status" value="1"/>
</dbReference>
<keyword evidence="1" id="KW-0732">Signal</keyword>
<dbReference type="Gene3D" id="2.70.50.50">
    <property type="entry name" value="chitin-binding protein cbp21"/>
    <property type="match status" value="1"/>
</dbReference>
<dbReference type="EMBL" id="KT626572">
    <property type="protein sequence ID" value="AMO27922.1"/>
    <property type="molecule type" value="Genomic_DNA"/>
</dbReference>
<dbReference type="InterPro" id="IPR004302">
    <property type="entry name" value="Cellulose/chitin-bd_N"/>
</dbReference>
<feature type="domain" description="Chitin-binding type-4" evidence="2">
    <location>
        <begin position="21"/>
        <end position="252"/>
    </location>
</feature>
<protein>
    <submittedName>
        <fullName evidence="4">GP37</fullName>
    </submittedName>
</protein>
<organism evidence="4">
    <name type="scientific">Lymantria dispar multicapsid nuclear polyhedrosis virus</name>
    <name type="common">LdMNPV</name>
    <dbReference type="NCBI Taxonomy" id="10449"/>
    <lineage>
        <taxon>Viruses</taxon>
        <taxon>Viruses incertae sedis</taxon>
        <taxon>Naldaviricetes</taxon>
        <taxon>Lefavirales</taxon>
        <taxon>Baculoviridae</taxon>
        <taxon>Alphabaculovirus</taxon>
        <taxon>Alphabaculovirus lydisparis</taxon>
    </lineage>
</organism>